<dbReference type="Proteomes" id="UP000503096">
    <property type="component" value="Chromosome"/>
</dbReference>
<dbReference type="InterPro" id="IPR036388">
    <property type="entry name" value="WH-like_DNA-bd_sf"/>
</dbReference>
<dbReference type="EMBL" id="CP053073">
    <property type="protein sequence ID" value="QJR14069.1"/>
    <property type="molecule type" value="Genomic_DNA"/>
</dbReference>
<reference evidence="6 7" key="1">
    <citation type="submission" date="2020-04" db="EMBL/GenBank/DDBJ databases">
        <title>Usitatibacter rugosus gen. nov., sp. nov. and Usitatibacter palustris sp. nov., novel members of Usitatibacteraceae fam. nov. within the order Nitrosomonadales isolated from soil.</title>
        <authorList>
            <person name="Huber K.J."/>
            <person name="Neumann-Schaal M."/>
            <person name="Geppert A."/>
            <person name="Luckner M."/>
            <person name="Wanner G."/>
            <person name="Overmann J."/>
        </authorList>
    </citation>
    <scope>NUCLEOTIDE SEQUENCE [LARGE SCALE GENOMIC DNA]</scope>
    <source>
        <strain evidence="6 7">Swamp67</strain>
    </source>
</reference>
<dbReference type="PRINTS" id="PR00039">
    <property type="entry name" value="HTHLYSR"/>
</dbReference>
<feature type="domain" description="HTH lysR-type" evidence="5">
    <location>
        <begin position="9"/>
        <end position="66"/>
    </location>
</feature>
<proteinExistence type="inferred from homology"/>
<keyword evidence="2" id="KW-0805">Transcription regulation</keyword>
<dbReference type="PANTHER" id="PTHR30537:SF74">
    <property type="entry name" value="HTH-TYPE TRANSCRIPTIONAL REGULATOR TRPI"/>
    <property type="match status" value="1"/>
</dbReference>
<sequence>MDKTSRSLPPLDLLPGFEAAARHLSFTKAAEELFLTQSAVSRQILALEEFLGVQLFERRHRALALTEAGQAYLRTVAPVLDHVREATRRLREPRTGHVLTVTTTLSFAATWLVPRLARFRKEHPRVDVRIAASGDVLDMAREGIDVAIRDIPQGHEPAGSIPLAGEHVAPICSAEYFEEARAAKRPLAKPEDLRHHVLIHVHDPTGKWPWIAWETWMESSGLEPFTTAGTLTFGQYDQVVQAALLGQGIAMGRMTLVSDHVRRKQLVVLFGKRQRLARAYHAIYAPGAAARPEAQQFVSWVRAEIASRE</sequence>
<dbReference type="SUPFAM" id="SSF53850">
    <property type="entry name" value="Periplasmic binding protein-like II"/>
    <property type="match status" value="1"/>
</dbReference>
<dbReference type="Pfam" id="PF03466">
    <property type="entry name" value="LysR_substrate"/>
    <property type="match status" value="1"/>
</dbReference>
<keyword evidence="7" id="KW-1185">Reference proteome</keyword>
<name>A0A6M4H3B5_9PROT</name>
<evidence type="ECO:0000256" key="2">
    <source>
        <dbReference type="ARBA" id="ARBA00023015"/>
    </source>
</evidence>
<evidence type="ECO:0000313" key="7">
    <source>
        <dbReference type="Proteomes" id="UP000503096"/>
    </source>
</evidence>
<dbReference type="InterPro" id="IPR005119">
    <property type="entry name" value="LysR_subst-bd"/>
</dbReference>
<protein>
    <submittedName>
        <fullName evidence="6">Glycine cleavage system transcriptional activator</fullName>
    </submittedName>
</protein>
<dbReference type="InterPro" id="IPR058163">
    <property type="entry name" value="LysR-type_TF_proteobact-type"/>
</dbReference>
<dbReference type="InParanoid" id="A0A6M4H3B5"/>
<dbReference type="GO" id="GO:0043565">
    <property type="term" value="F:sequence-specific DNA binding"/>
    <property type="evidence" value="ECO:0007669"/>
    <property type="project" value="TreeGrafter"/>
</dbReference>
<evidence type="ECO:0000256" key="3">
    <source>
        <dbReference type="ARBA" id="ARBA00023125"/>
    </source>
</evidence>
<dbReference type="CDD" id="cd08432">
    <property type="entry name" value="PBP2_GcdR_TrpI_HvrB_AmpR_like"/>
    <property type="match status" value="1"/>
</dbReference>
<evidence type="ECO:0000313" key="6">
    <source>
        <dbReference type="EMBL" id="QJR14069.1"/>
    </source>
</evidence>
<evidence type="ECO:0000259" key="5">
    <source>
        <dbReference type="PROSITE" id="PS50931"/>
    </source>
</evidence>
<comment type="similarity">
    <text evidence="1">Belongs to the LysR transcriptional regulatory family.</text>
</comment>
<dbReference type="NCBIfam" id="NF008352">
    <property type="entry name" value="PRK11139.1"/>
    <property type="match status" value="1"/>
</dbReference>
<gene>
    <name evidence="6" type="primary">gcvA_2</name>
    <name evidence="6" type="ORF">DSM104440_00862</name>
</gene>
<evidence type="ECO:0000256" key="1">
    <source>
        <dbReference type="ARBA" id="ARBA00009437"/>
    </source>
</evidence>
<dbReference type="FunFam" id="1.10.10.10:FF:000038">
    <property type="entry name" value="Glycine cleavage system transcriptional activator"/>
    <property type="match status" value="1"/>
</dbReference>
<dbReference type="Gene3D" id="3.40.190.10">
    <property type="entry name" value="Periplasmic binding protein-like II"/>
    <property type="match status" value="2"/>
</dbReference>
<dbReference type="PANTHER" id="PTHR30537">
    <property type="entry name" value="HTH-TYPE TRANSCRIPTIONAL REGULATOR"/>
    <property type="match status" value="1"/>
</dbReference>
<dbReference type="InterPro" id="IPR000847">
    <property type="entry name" value="LysR_HTH_N"/>
</dbReference>
<dbReference type="SUPFAM" id="SSF46785">
    <property type="entry name" value="Winged helix' DNA-binding domain"/>
    <property type="match status" value="1"/>
</dbReference>
<dbReference type="AlphaFoldDB" id="A0A6M4H3B5"/>
<dbReference type="Gene3D" id="1.10.10.10">
    <property type="entry name" value="Winged helix-like DNA-binding domain superfamily/Winged helix DNA-binding domain"/>
    <property type="match status" value="1"/>
</dbReference>
<dbReference type="PROSITE" id="PS50931">
    <property type="entry name" value="HTH_LYSR"/>
    <property type="match status" value="1"/>
</dbReference>
<dbReference type="KEGG" id="upl:DSM104440_00862"/>
<evidence type="ECO:0000256" key="4">
    <source>
        <dbReference type="ARBA" id="ARBA00023163"/>
    </source>
</evidence>
<dbReference type="GO" id="GO:0006351">
    <property type="term" value="P:DNA-templated transcription"/>
    <property type="evidence" value="ECO:0007669"/>
    <property type="project" value="TreeGrafter"/>
</dbReference>
<dbReference type="RefSeq" id="WP_171160857.1">
    <property type="nucleotide sequence ID" value="NZ_CP053073.1"/>
</dbReference>
<keyword evidence="4" id="KW-0804">Transcription</keyword>
<accession>A0A6M4H3B5</accession>
<dbReference type="Pfam" id="PF00126">
    <property type="entry name" value="HTH_1"/>
    <property type="match status" value="1"/>
</dbReference>
<dbReference type="InterPro" id="IPR036390">
    <property type="entry name" value="WH_DNA-bd_sf"/>
</dbReference>
<organism evidence="6 7">
    <name type="scientific">Usitatibacter palustris</name>
    <dbReference type="NCBI Taxonomy" id="2732487"/>
    <lineage>
        <taxon>Bacteria</taxon>
        <taxon>Pseudomonadati</taxon>
        <taxon>Pseudomonadota</taxon>
        <taxon>Betaproteobacteria</taxon>
        <taxon>Nitrosomonadales</taxon>
        <taxon>Usitatibacteraceae</taxon>
        <taxon>Usitatibacter</taxon>
    </lineage>
</organism>
<keyword evidence="3" id="KW-0238">DNA-binding</keyword>
<dbReference type="GO" id="GO:0003700">
    <property type="term" value="F:DNA-binding transcription factor activity"/>
    <property type="evidence" value="ECO:0007669"/>
    <property type="project" value="InterPro"/>
</dbReference>